<proteinExistence type="predicted"/>
<protein>
    <submittedName>
        <fullName evidence="1">Uncharacterized protein</fullName>
    </submittedName>
</protein>
<evidence type="ECO:0000313" key="2">
    <source>
        <dbReference type="Proteomes" id="UP001066276"/>
    </source>
</evidence>
<accession>A0AAV7PD60</accession>
<dbReference type="EMBL" id="JANPWB010000011">
    <property type="protein sequence ID" value="KAJ1125381.1"/>
    <property type="molecule type" value="Genomic_DNA"/>
</dbReference>
<organism evidence="1 2">
    <name type="scientific">Pleurodeles waltl</name>
    <name type="common">Iberian ribbed newt</name>
    <dbReference type="NCBI Taxonomy" id="8319"/>
    <lineage>
        <taxon>Eukaryota</taxon>
        <taxon>Metazoa</taxon>
        <taxon>Chordata</taxon>
        <taxon>Craniata</taxon>
        <taxon>Vertebrata</taxon>
        <taxon>Euteleostomi</taxon>
        <taxon>Amphibia</taxon>
        <taxon>Batrachia</taxon>
        <taxon>Caudata</taxon>
        <taxon>Salamandroidea</taxon>
        <taxon>Salamandridae</taxon>
        <taxon>Pleurodelinae</taxon>
        <taxon>Pleurodeles</taxon>
    </lineage>
</organism>
<sequence>MKTWLRLAFPTENEDSANSPTKGIQSSVCFCRYVKSHLEGKQKQAAARPVSPSWNVCLRDVVLWKTLCENIYNLV</sequence>
<name>A0AAV7PD60_PLEWA</name>
<comment type="caution">
    <text evidence="1">The sequence shown here is derived from an EMBL/GenBank/DDBJ whole genome shotgun (WGS) entry which is preliminary data.</text>
</comment>
<gene>
    <name evidence="1" type="ORF">NDU88_003813</name>
</gene>
<dbReference type="Proteomes" id="UP001066276">
    <property type="component" value="Chromosome 7"/>
</dbReference>
<evidence type="ECO:0000313" key="1">
    <source>
        <dbReference type="EMBL" id="KAJ1125381.1"/>
    </source>
</evidence>
<keyword evidence="2" id="KW-1185">Reference proteome</keyword>
<reference evidence="1" key="1">
    <citation type="journal article" date="2022" name="bioRxiv">
        <title>Sequencing and chromosome-scale assembly of the giantPleurodeles waltlgenome.</title>
        <authorList>
            <person name="Brown T."/>
            <person name="Elewa A."/>
            <person name="Iarovenko S."/>
            <person name="Subramanian E."/>
            <person name="Araus A.J."/>
            <person name="Petzold A."/>
            <person name="Susuki M."/>
            <person name="Suzuki K.-i.T."/>
            <person name="Hayashi T."/>
            <person name="Toyoda A."/>
            <person name="Oliveira C."/>
            <person name="Osipova E."/>
            <person name="Leigh N.D."/>
            <person name="Simon A."/>
            <person name="Yun M.H."/>
        </authorList>
    </citation>
    <scope>NUCLEOTIDE SEQUENCE</scope>
    <source>
        <strain evidence="1">20211129_DDA</strain>
        <tissue evidence="1">Liver</tissue>
    </source>
</reference>
<dbReference type="AlphaFoldDB" id="A0AAV7PD60"/>